<proteinExistence type="predicted"/>
<dbReference type="GO" id="GO:0015499">
    <property type="term" value="F:formate transmembrane transporter activity"/>
    <property type="evidence" value="ECO:0007669"/>
    <property type="project" value="TreeGrafter"/>
</dbReference>
<feature type="transmembrane region" description="Helical" evidence="6">
    <location>
        <begin position="205"/>
        <end position="230"/>
    </location>
</feature>
<dbReference type="STRING" id="626887.J057_05766"/>
<evidence type="ECO:0000256" key="3">
    <source>
        <dbReference type="ARBA" id="ARBA00022989"/>
    </source>
</evidence>
<feature type="transmembrane region" description="Helical" evidence="6">
    <location>
        <begin position="171"/>
        <end position="193"/>
    </location>
</feature>
<dbReference type="Gene3D" id="1.20.1080.10">
    <property type="entry name" value="Glycerol uptake facilitator protein"/>
    <property type="match status" value="1"/>
</dbReference>
<evidence type="ECO:0000256" key="6">
    <source>
        <dbReference type="SAM" id="Phobius"/>
    </source>
</evidence>
<feature type="transmembrane region" description="Helical" evidence="6">
    <location>
        <begin position="242"/>
        <end position="268"/>
    </location>
</feature>
<comment type="subcellular location">
    <subcellularLocation>
        <location evidence="1">Membrane</location>
        <topology evidence="1">Multi-pass membrane protein</topology>
    </subcellularLocation>
</comment>
<dbReference type="Pfam" id="PF01226">
    <property type="entry name" value="Form_Nir_trans"/>
    <property type="match status" value="1"/>
</dbReference>
<dbReference type="EMBL" id="APLQ01000011">
    <property type="protein sequence ID" value="ENO14834.1"/>
    <property type="molecule type" value="Genomic_DNA"/>
</dbReference>
<keyword evidence="8" id="KW-1185">Reference proteome</keyword>
<dbReference type="AlphaFoldDB" id="N6W3W8"/>
<feature type="transmembrane region" description="Helical" evidence="6">
    <location>
        <begin position="79"/>
        <end position="97"/>
    </location>
</feature>
<dbReference type="eggNOG" id="COG2116">
    <property type="taxonomic scope" value="Bacteria"/>
</dbReference>
<feature type="compositionally biased region" description="Polar residues" evidence="5">
    <location>
        <begin position="1"/>
        <end position="12"/>
    </location>
</feature>
<comment type="caution">
    <text evidence="7">The sequence shown here is derived from an EMBL/GenBank/DDBJ whole genome shotgun (WGS) entry which is preliminary data.</text>
</comment>
<dbReference type="PANTHER" id="PTHR30520:SF2">
    <property type="entry name" value="INNER MEMBRANE PROTEIN YFDC"/>
    <property type="match status" value="1"/>
</dbReference>
<dbReference type="InterPro" id="IPR000292">
    <property type="entry name" value="For/NO2_transpt"/>
</dbReference>
<evidence type="ECO:0000256" key="1">
    <source>
        <dbReference type="ARBA" id="ARBA00004141"/>
    </source>
</evidence>
<gene>
    <name evidence="7" type="ORF">J057_05766</name>
</gene>
<feature type="transmembrane region" description="Helical" evidence="6">
    <location>
        <begin position="49"/>
        <end position="73"/>
    </location>
</feature>
<sequence length="299" mass="32420">MSQDASTKQVVNSHEKRDAKRREAPSAAVVYEAIRAEAETELTRPMIGLGWSALAAGLSMGFSLIAQALLYSYTPDAEWTPIVSSFGYSIGFLFVILGRQQLFTENTLTPVLEVLRVRSMSVVGKTLNLWLVVLLCNMVGVAIFAFALSYFDVLDPKIDEALKTISTREYGHPFGTVFVRAIFAGWLVALMLWLMPFAESARVGVIILVSYVIGLAHFPHIIAGSVAAIYAVFNSSHSFLEFLFGFFTPTLLGNTIGGVMMVAAVNYAQVAYSSNGDKEKSNAEASSSGNKRSSDGSSL</sequence>
<keyword evidence="3 6" id="KW-1133">Transmembrane helix</keyword>
<evidence type="ECO:0000313" key="8">
    <source>
        <dbReference type="Proteomes" id="UP000013165"/>
    </source>
</evidence>
<accession>N6W3W8</accession>
<keyword evidence="2 6" id="KW-0812">Transmembrane</keyword>
<feature type="transmembrane region" description="Helical" evidence="6">
    <location>
        <begin position="127"/>
        <end position="151"/>
    </location>
</feature>
<evidence type="ECO:0000256" key="4">
    <source>
        <dbReference type="ARBA" id="ARBA00023136"/>
    </source>
</evidence>
<dbReference type="GO" id="GO:0005886">
    <property type="term" value="C:plasma membrane"/>
    <property type="evidence" value="ECO:0007669"/>
    <property type="project" value="TreeGrafter"/>
</dbReference>
<feature type="compositionally biased region" description="Basic and acidic residues" evidence="5">
    <location>
        <begin position="13"/>
        <end position="23"/>
    </location>
</feature>
<organism evidence="7 8">
    <name type="scientific">Marinobacter nanhaiticus D15-8W</name>
    <dbReference type="NCBI Taxonomy" id="626887"/>
    <lineage>
        <taxon>Bacteria</taxon>
        <taxon>Pseudomonadati</taxon>
        <taxon>Pseudomonadota</taxon>
        <taxon>Gammaproteobacteria</taxon>
        <taxon>Pseudomonadales</taxon>
        <taxon>Marinobacteraceae</taxon>
        <taxon>Marinobacter</taxon>
    </lineage>
</organism>
<evidence type="ECO:0000256" key="2">
    <source>
        <dbReference type="ARBA" id="ARBA00022692"/>
    </source>
</evidence>
<dbReference type="PANTHER" id="PTHR30520">
    <property type="entry name" value="FORMATE TRANSPORTER-RELATED"/>
    <property type="match status" value="1"/>
</dbReference>
<dbReference type="OrthoDB" id="261587at2"/>
<dbReference type="InterPro" id="IPR023271">
    <property type="entry name" value="Aquaporin-like"/>
</dbReference>
<feature type="compositionally biased region" description="Low complexity" evidence="5">
    <location>
        <begin position="286"/>
        <end position="299"/>
    </location>
</feature>
<evidence type="ECO:0000256" key="5">
    <source>
        <dbReference type="SAM" id="MobiDB-lite"/>
    </source>
</evidence>
<protein>
    <submittedName>
        <fullName evidence="7">Formate/nitrite transporter family protein</fullName>
    </submittedName>
</protein>
<dbReference type="PATRIC" id="fig|626887.3.peg.1147"/>
<evidence type="ECO:0000313" key="7">
    <source>
        <dbReference type="EMBL" id="ENO14834.1"/>
    </source>
</evidence>
<dbReference type="RefSeq" id="WP_004579131.1">
    <property type="nucleotide sequence ID" value="NZ_AP028878.1"/>
</dbReference>
<feature type="region of interest" description="Disordered" evidence="5">
    <location>
        <begin position="1"/>
        <end position="23"/>
    </location>
</feature>
<name>N6W3W8_9GAMM</name>
<dbReference type="HOGENOM" id="CLU_061519_1_0_6"/>
<keyword evidence="4 6" id="KW-0472">Membrane</keyword>
<reference evidence="7 8" key="1">
    <citation type="journal article" date="2013" name="Genome Announc.">
        <title>Genome Sequence of the Polycyclic Aromatic Hydrocarbon-Degrading Bacterium Strain Marinobacter nanhaiticus D15-8WT.</title>
        <authorList>
            <person name="Cui Z."/>
            <person name="Gao W."/>
            <person name="Li Q."/>
            <person name="Xu G."/>
            <person name="Zheng L."/>
        </authorList>
    </citation>
    <scope>NUCLEOTIDE SEQUENCE [LARGE SCALE GENOMIC DNA]</scope>
    <source>
        <strain evidence="7 8">D15-8W</strain>
    </source>
</reference>
<dbReference type="Proteomes" id="UP000013165">
    <property type="component" value="Unassembled WGS sequence"/>
</dbReference>
<feature type="region of interest" description="Disordered" evidence="5">
    <location>
        <begin position="277"/>
        <end position="299"/>
    </location>
</feature>